<evidence type="ECO:0000259" key="3">
    <source>
        <dbReference type="Pfam" id="PF07859"/>
    </source>
</evidence>
<dbReference type="InterPro" id="IPR013094">
    <property type="entry name" value="AB_hydrolase_3"/>
</dbReference>
<dbReference type="PANTHER" id="PTHR48081:SF8">
    <property type="entry name" value="ALPHA_BETA HYDROLASE FOLD-3 DOMAIN-CONTAINING PROTEIN-RELATED"/>
    <property type="match status" value="1"/>
</dbReference>
<dbReference type="PROSITE" id="PS01173">
    <property type="entry name" value="LIPASE_GDXG_HIS"/>
    <property type="match status" value="1"/>
</dbReference>
<evidence type="ECO:0000256" key="2">
    <source>
        <dbReference type="ARBA" id="ARBA00022801"/>
    </source>
</evidence>
<dbReference type="AlphaFoldDB" id="A0A972VW84"/>
<dbReference type="PANTHER" id="PTHR48081">
    <property type="entry name" value="AB HYDROLASE SUPERFAMILY PROTEIN C4A8.06C"/>
    <property type="match status" value="1"/>
</dbReference>
<comment type="similarity">
    <text evidence="1">Belongs to the 'GDXG' lipolytic enzyme family.</text>
</comment>
<dbReference type="FunFam" id="3.40.50.1820:FF:000089">
    <property type="entry name" value="Alpha/beta hydrolase"/>
    <property type="match status" value="1"/>
</dbReference>
<comment type="caution">
    <text evidence="4">The sequence shown here is derived from an EMBL/GenBank/DDBJ whole genome shotgun (WGS) entry which is preliminary data.</text>
</comment>
<dbReference type="InterPro" id="IPR029058">
    <property type="entry name" value="AB_hydrolase_fold"/>
</dbReference>
<sequence>IEDLPPAGGRELYRMMNAANTLVALAEVSDTVANGIRLRIYRPTLDSQLPALVYFHGGGWVIGDLETHDNVCRHLAQQAGCVVIAVDYRLAPEHPFPAALDDSFAATCWVVDHAAELGIDATRIAVGGDSAGGNLAATVCLKAKALGAPSLAHQLLVYPVTDTAQNTPSYTENREGYSLSAALMGWFWDQYIGDQPRDNPMMAPILASDLSGVPSATVITAEYDPLRDEGEAYAARLKAAGVTTTITRYDGMIHGFFHMQDALADGRNALTMAARELQVAFQQT</sequence>
<reference evidence="4" key="1">
    <citation type="submission" date="2020-05" db="EMBL/GenBank/DDBJ databases">
        <title>Sulfur intermediates as new biogeochemical hubs in an aquatic model microbial ecosystem.</title>
        <authorList>
            <person name="Vigneron A."/>
        </authorList>
    </citation>
    <scope>NUCLEOTIDE SEQUENCE</scope>
    <source>
        <strain evidence="4">Bin.250</strain>
    </source>
</reference>
<dbReference type="Proteomes" id="UP000754644">
    <property type="component" value="Unassembled WGS sequence"/>
</dbReference>
<evidence type="ECO:0000313" key="4">
    <source>
        <dbReference type="EMBL" id="NQV64449.1"/>
    </source>
</evidence>
<proteinExistence type="inferred from homology"/>
<gene>
    <name evidence="4" type="ORF">HQ497_03695</name>
</gene>
<evidence type="ECO:0000313" key="5">
    <source>
        <dbReference type="Proteomes" id="UP000754644"/>
    </source>
</evidence>
<dbReference type="InterPro" id="IPR050300">
    <property type="entry name" value="GDXG_lipolytic_enzyme"/>
</dbReference>
<protein>
    <submittedName>
        <fullName evidence="4">Alpha/beta hydrolase</fullName>
    </submittedName>
</protein>
<dbReference type="GO" id="GO:0016787">
    <property type="term" value="F:hydrolase activity"/>
    <property type="evidence" value="ECO:0007669"/>
    <property type="project" value="UniProtKB-KW"/>
</dbReference>
<name>A0A972VW84_9GAMM</name>
<feature type="domain" description="Alpha/beta hydrolase fold-3" evidence="3">
    <location>
        <begin position="52"/>
        <end position="257"/>
    </location>
</feature>
<dbReference type="InterPro" id="IPR002168">
    <property type="entry name" value="Lipase_GDXG_HIS_AS"/>
</dbReference>
<dbReference type="Gene3D" id="3.40.50.1820">
    <property type="entry name" value="alpha/beta hydrolase"/>
    <property type="match status" value="1"/>
</dbReference>
<dbReference type="Pfam" id="PF07859">
    <property type="entry name" value="Abhydrolase_3"/>
    <property type="match status" value="1"/>
</dbReference>
<evidence type="ECO:0000256" key="1">
    <source>
        <dbReference type="ARBA" id="ARBA00010515"/>
    </source>
</evidence>
<organism evidence="4 5">
    <name type="scientific">SAR86 cluster bacterium</name>
    <dbReference type="NCBI Taxonomy" id="2030880"/>
    <lineage>
        <taxon>Bacteria</taxon>
        <taxon>Pseudomonadati</taxon>
        <taxon>Pseudomonadota</taxon>
        <taxon>Gammaproteobacteria</taxon>
        <taxon>SAR86 cluster</taxon>
    </lineage>
</organism>
<dbReference type="SUPFAM" id="SSF53474">
    <property type="entry name" value="alpha/beta-Hydrolases"/>
    <property type="match status" value="1"/>
</dbReference>
<feature type="non-terminal residue" evidence="4">
    <location>
        <position position="1"/>
    </location>
</feature>
<accession>A0A972VW84</accession>
<keyword evidence="2 4" id="KW-0378">Hydrolase</keyword>
<dbReference type="EMBL" id="JABMOJ010000133">
    <property type="protein sequence ID" value="NQV64449.1"/>
    <property type="molecule type" value="Genomic_DNA"/>
</dbReference>